<evidence type="ECO:0000313" key="2">
    <source>
        <dbReference type="EMBL" id="KAL2069280.1"/>
    </source>
</evidence>
<sequence>MEMGGRHIESREDHRAESLSKNEYSPFERSPAPEIPSPRAEIRVENQGRHHNAMEKSWPGPRLRGHFAGVGGSGSGNGSGSKEDELEDGPCEGEEEMQHMTYTHQETGDEDSWTGNAEGMDIARDPAMQEQEDEYEYYFEPELEYEGEDREDLFGKEGDEAVIDEEVDYLDSE</sequence>
<gene>
    <name evidence="2" type="ORF">VTL71DRAFT_15618</name>
</gene>
<feature type="region of interest" description="Disordered" evidence="1">
    <location>
        <begin position="1"/>
        <end position="92"/>
    </location>
</feature>
<dbReference type="Proteomes" id="UP001595075">
    <property type="component" value="Unassembled WGS sequence"/>
</dbReference>
<reference evidence="2 3" key="1">
    <citation type="journal article" date="2024" name="Commun. Biol.">
        <title>Comparative genomic analysis of thermophilic fungi reveals convergent evolutionary adaptations and gene losses.</title>
        <authorList>
            <person name="Steindorff A.S."/>
            <person name="Aguilar-Pontes M.V."/>
            <person name="Robinson A.J."/>
            <person name="Andreopoulos B."/>
            <person name="LaButti K."/>
            <person name="Kuo A."/>
            <person name="Mondo S."/>
            <person name="Riley R."/>
            <person name="Otillar R."/>
            <person name="Haridas S."/>
            <person name="Lipzen A."/>
            <person name="Grimwood J."/>
            <person name="Schmutz J."/>
            <person name="Clum A."/>
            <person name="Reid I.D."/>
            <person name="Moisan M.C."/>
            <person name="Butler G."/>
            <person name="Nguyen T.T.M."/>
            <person name="Dewar K."/>
            <person name="Conant G."/>
            <person name="Drula E."/>
            <person name="Henrissat B."/>
            <person name="Hansel C."/>
            <person name="Singer S."/>
            <person name="Hutchinson M.I."/>
            <person name="de Vries R.P."/>
            <person name="Natvig D.O."/>
            <person name="Powell A.J."/>
            <person name="Tsang A."/>
            <person name="Grigoriev I.V."/>
        </authorList>
    </citation>
    <scope>NUCLEOTIDE SEQUENCE [LARGE SCALE GENOMIC DNA]</scope>
    <source>
        <strain evidence="2 3">CBS 494.80</strain>
    </source>
</reference>
<accession>A0ABR4CHU9</accession>
<evidence type="ECO:0000256" key="1">
    <source>
        <dbReference type="SAM" id="MobiDB-lite"/>
    </source>
</evidence>
<protein>
    <submittedName>
        <fullName evidence="2">Uncharacterized protein</fullName>
    </submittedName>
</protein>
<evidence type="ECO:0000313" key="3">
    <source>
        <dbReference type="Proteomes" id="UP001595075"/>
    </source>
</evidence>
<organism evidence="2 3">
    <name type="scientific">Oculimacula yallundae</name>
    <dbReference type="NCBI Taxonomy" id="86028"/>
    <lineage>
        <taxon>Eukaryota</taxon>
        <taxon>Fungi</taxon>
        <taxon>Dikarya</taxon>
        <taxon>Ascomycota</taxon>
        <taxon>Pezizomycotina</taxon>
        <taxon>Leotiomycetes</taxon>
        <taxon>Helotiales</taxon>
        <taxon>Ploettnerulaceae</taxon>
        <taxon>Oculimacula</taxon>
    </lineage>
</organism>
<proteinExistence type="predicted"/>
<feature type="compositionally biased region" description="Basic and acidic residues" evidence="1">
    <location>
        <begin position="40"/>
        <end position="54"/>
    </location>
</feature>
<dbReference type="EMBL" id="JAZHXI010000008">
    <property type="protein sequence ID" value="KAL2069280.1"/>
    <property type="molecule type" value="Genomic_DNA"/>
</dbReference>
<comment type="caution">
    <text evidence="2">The sequence shown here is derived from an EMBL/GenBank/DDBJ whole genome shotgun (WGS) entry which is preliminary data.</text>
</comment>
<keyword evidence="3" id="KW-1185">Reference proteome</keyword>
<name>A0ABR4CHU9_9HELO</name>
<feature type="compositionally biased region" description="Basic and acidic residues" evidence="1">
    <location>
        <begin position="1"/>
        <end position="20"/>
    </location>
</feature>
<feature type="compositionally biased region" description="Gly residues" evidence="1">
    <location>
        <begin position="68"/>
        <end position="79"/>
    </location>
</feature>